<dbReference type="EMBL" id="JAHQXE010000001">
    <property type="protein sequence ID" value="MBV0901026.1"/>
    <property type="molecule type" value="Genomic_DNA"/>
</dbReference>
<dbReference type="Gene3D" id="1.10.1040.10">
    <property type="entry name" value="N-(1-d-carboxylethyl)-l-norvaline Dehydrogenase, domain 2"/>
    <property type="match status" value="1"/>
</dbReference>
<dbReference type="PANTHER" id="PTHR48075:SF5">
    <property type="entry name" value="3-HYDROXYBUTYRYL-COA DEHYDROGENASE"/>
    <property type="match status" value="1"/>
</dbReference>
<dbReference type="InterPro" id="IPR022694">
    <property type="entry name" value="3-OHacyl-CoA_DH"/>
</dbReference>
<dbReference type="Pfam" id="PF00725">
    <property type="entry name" value="3HCDH"/>
    <property type="match status" value="1"/>
</dbReference>
<feature type="domain" description="3-hydroxyacyl-CoA dehydrogenase NAD binding" evidence="5">
    <location>
        <begin position="3"/>
        <end position="169"/>
    </location>
</feature>
<dbReference type="GO" id="GO:0006635">
    <property type="term" value="P:fatty acid beta-oxidation"/>
    <property type="evidence" value="ECO:0007669"/>
    <property type="project" value="TreeGrafter"/>
</dbReference>
<reference evidence="6" key="1">
    <citation type="submission" date="2021-06" db="EMBL/GenBank/DDBJ databases">
        <title>New haloarchaea isolates fom saline soil.</title>
        <authorList>
            <person name="Duran-Viseras A."/>
            <person name="Sanchez-Porro C.S."/>
            <person name="Ventosa A."/>
        </authorList>
    </citation>
    <scope>NUCLEOTIDE SEQUENCE</scope>
    <source>
        <strain evidence="6">JCM 18369</strain>
    </source>
</reference>
<feature type="site" description="Important for catalytic activity" evidence="2">
    <location>
        <position position="126"/>
    </location>
</feature>
<feature type="region of interest" description="Disordered" evidence="3">
    <location>
        <begin position="268"/>
        <end position="298"/>
    </location>
</feature>
<evidence type="ECO:0000256" key="2">
    <source>
        <dbReference type="PIRSR" id="PIRSR000105-1"/>
    </source>
</evidence>
<evidence type="ECO:0000259" key="5">
    <source>
        <dbReference type="Pfam" id="PF02737"/>
    </source>
</evidence>
<dbReference type="Proteomes" id="UP001166304">
    <property type="component" value="Unassembled WGS sequence"/>
</dbReference>
<keyword evidence="1" id="KW-0560">Oxidoreductase</keyword>
<evidence type="ECO:0000256" key="3">
    <source>
        <dbReference type="SAM" id="MobiDB-lite"/>
    </source>
</evidence>
<evidence type="ECO:0000256" key="1">
    <source>
        <dbReference type="ARBA" id="ARBA00023002"/>
    </source>
</evidence>
<dbReference type="InterPro" id="IPR013328">
    <property type="entry name" value="6PGD_dom2"/>
</dbReference>
<accession>A0AA41FYP1</accession>
<dbReference type="InterPro" id="IPR036291">
    <property type="entry name" value="NAD(P)-bd_dom_sf"/>
</dbReference>
<sequence>MIVAVLGAGQRGRDIAQRCVRAGHDVRLRGTDATAVMDRIDEIERALDATGQQERVDGTTGLESAVSGAEVVIDADDRDTDGHRELVAETETMVGEDALLAVSEPTVSVTAVATGLRAPDRSVGLHLVDPPDGDVVEVVIAEQTTGRTRDRAAAFVESLDATPVVVRDTPGFAAMRLELAAIAEAVRMVEEGVASVRDVDRAFEREGAGGHGASDRRRGPLARADRLGLETVLSGLTDLSERLDARFEPPALLRRKVEDGRLGAATGEGFYVWENGEPTTGADPDPEVPTRDDDSGVR</sequence>
<dbReference type="GO" id="GO:0008691">
    <property type="term" value="F:3-hydroxybutyryl-CoA dehydrogenase activity"/>
    <property type="evidence" value="ECO:0007669"/>
    <property type="project" value="TreeGrafter"/>
</dbReference>
<organism evidence="6 7">
    <name type="scientific">Haloarcula salina</name>
    <dbReference type="NCBI Taxonomy" id="1429914"/>
    <lineage>
        <taxon>Archaea</taxon>
        <taxon>Methanobacteriati</taxon>
        <taxon>Methanobacteriota</taxon>
        <taxon>Stenosarchaea group</taxon>
        <taxon>Halobacteria</taxon>
        <taxon>Halobacteriales</taxon>
        <taxon>Haloarculaceae</taxon>
        <taxon>Haloarcula</taxon>
    </lineage>
</organism>
<dbReference type="InterPro" id="IPR008927">
    <property type="entry name" value="6-PGluconate_DH-like_C_sf"/>
</dbReference>
<keyword evidence="7" id="KW-1185">Reference proteome</keyword>
<dbReference type="InterPro" id="IPR006108">
    <property type="entry name" value="3HC_DH_C"/>
</dbReference>
<proteinExistence type="predicted"/>
<protein>
    <submittedName>
        <fullName evidence="6">3-hydroxyacyl-CoA dehydrogenase family protein</fullName>
    </submittedName>
</protein>
<dbReference type="Pfam" id="PF02737">
    <property type="entry name" value="3HCDH_N"/>
    <property type="match status" value="1"/>
</dbReference>
<evidence type="ECO:0000313" key="7">
    <source>
        <dbReference type="Proteomes" id="UP001166304"/>
    </source>
</evidence>
<dbReference type="SUPFAM" id="SSF51735">
    <property type="entry name" value="NAD(P)-binding Rossmann-fold domains"/>
    <property type="match status" value="1"/>
</dbReference>
<feature type="domain" description="3-hydroxyacyl-CoA dehydrogenase C-terminal" evidence="4">
    <location>
        <begin position="171"/>
        <end position="273"/>
    </location>
</feature>
<gene>
    <name evidence="6" type="ORF">KTS37_04410</name>
</gene>
<dbReference type="SUPFAM" id="SSF48179">
    <property type="entry name" value="6-phosphogluconate dehydrogenase C-terminal domain-like"/>
    <property type="match status" value="1"/>
</dbReference>
<dbReference type="Gene3D" id="3.40.50.720">
    <property type="entry name" value="NAD(P)-binding Rossmann-like Domain"/>
    <property type="match status" value="1"/>
</dbReference>
<evidence type="ECO:0000313" key="6">
    <source>
        <dbReference type="EMBL" id="MBV0901026.1"/>
    </source>
</evidence>
<feature type="compositionally biased region" description="Basic and acidic residues" evidence="3">
    <location>
        <begin position="288"/>
        <end position="298"/>
    </location>
</feature>
<dbReference type="PIRSF" id="PIRSF000105">
    <property type="entry name" value="HCDH"/>
    <property type="match status" value="1"/>
</dbReference>
<comment type="caution">
    <text evidence="6">The sequence shown here is derived from an EMBL/GenBank/DDBJ whole genome shotgun (WGS) entry which is preliminary data.</text>
</comment>
<evidence type="ECO:0000259" key="4">
    <source>
        <dbReference type="Pfam" id="PF00725"/>
    </source>
</evidence>
<dbReference type="RefSeq" id="WP_162411706.1">
    <property type="nucleotide sequence ID" value="NZ_JAHQXE010000001.1"/>
</dbReference>
<dbReference type="GO" id="GO:0070403">
    <property type="term" value="F:NAD+ binding"/>
    <property type="evidence" value="ECO:0007669"/>
    <property type="project" value="InterPro"/>
</dbReference>
<dbReference type="AlphaFoldDB" id="A0AA41FYP1"/>
<dbReference type="InterPro" id="IPR006176">
    <property type="entry name" value="3-OHacyl-CoA_DH_NAD-bd"/>
</dbReference>
<dbReference type="PANTHER" id="PTHR48075">
    <property type="entry name" value="3-HYDROXYACYL-COA DEHYDROGENASE FAMILY PROTEIN"/>
    <property type="match status" value="1"/>
</dbReference>
<name>A0AA41FYP1_9EURY</name>